<dbReference type="InterPro" id="IPR020904">
    <property type="entry name" value="Sc_DH/Rdtase_CS"/>
</dbReference>
<dbReference type="GO" id="GO:0016020">
    <property type="term" value="C:membrane"/>
    <property type="evidence" value="ECO:0007669"/>
    <property type="project" value="TreeGrafter"/>
</dbReference>
<organism evidence="5 6">
    <name type="scientific">Plesiocystis pacifica SIR-1</name>
    <dbReference type="NCBI Taxonomy" id="391625"/>
    <lineage>
        <taxon>Bacteria</taxon>
        <taxon>Pseudomonadati</taxon>
        <taxon>Myxococcota</taxon>
        <taxon>Polyangia</taxon>
        <taxon>Nannocystales</taxon>
        <taxon>Nannocystaceae</taxon>
        <taxon>Plesiocystis</taxon>
    </lineage>
</organism>
<evidence type="ECO:0000256" key="2">
    <source>
        <dbReference type="ARBA" id="ARBA00023002"/>
    </source>
</evidence>
<dbReference type="RefSeq" id="WP_006974282.1">
    <property type="nucleotide sequence ID" value="NZ_ABCS01000062.1"/>
</dbReference>
<comment type="caution">
    <text evidence="5">The sequence shown here is derived from an EMBL/GenBank/DDBJ whole genome shotgun (WGS) entry which is preliminary data.</text>
</comment>
<dbReference type="PROSITE" id="PS00061">
    <property type="entry name" value="ADH_SHORT"/>
    <property type="match status" value="1"/>
</dbReference>
<dbReference type="PANTHER" id="PTHR44196">
    <property type="entry name" value="DEHYDROGENASE/REDUCTASE SDR FAMILY MEMBER 7B"/>
    <property type="match status" value="1"/>
</dbReference>
<evidence type="ECO:0000313" key="5">
    <source>
        <dbReference type="EMBL" id="EDM76603.1"/>
    </source>
</evidence>
<dbReference type="AlphaFoldDB" id="A6GC41"/>
<dbReference type="PRINTS" id="PR00080">
    <property type="entry name" value="SDRFAMILY"/>
</dbReference>
<accession>A6GC41</accession>
<dbReference type="EMBL" id="ABCS01000062">
    <property type="protein sequence ID" value="EDM76603.1"/>
    <property type="molecule type" value="Genomic_DNA"/>
</dbReference>
<dbReference type="SUPFAM" id="SSF51735">
    <property type="entry name" value="NAD(P)-binding Rossmann-fold domains"/>
    <property type="match status" value="1"/>
</dbReference>
<proteinExistence type="inferred from homology"/>
<name>A6GC41_9BACT</name>
<evidence type="ECO:0000256" key="3">
    <source>
        <dbReference type="RuleBase" id="RU000363"/>
    </source>
</evidence>
<dbReference type="OrthoDB" id="5334159at2"/>
<dbReference type="STRING" id="391625.PPSIR1_24384"/>
<dbReference type="eggNOG" id="COG3967">
    <property type="taxonomic scope" value="Bacteria"/>
</dbReference>
<dbReference type="PANTHER" id="PTHR44196:SF1">
    <property type="entry name" value="DEHYDROGENASE_REDUCTASE SDR FAMILY MEMBER 7B"/>
    <property type="match status" value="1"/>
</dbReference>
<dbReference type="InterPro" id="IPR002347">
    <property type="entry name" value="SDR_fam"/>
</dbReference>
<dbReference type="Pfam" id="PF00106">
    <property type="entry name" value="adh_short"/>
    <property type="match status" value="1"/>
</dbReference>
<reference evidence="5 6" key="1">
    <citation type="submission" date="2007-06" db="EMBL/GenBank/DDBJ databases">
        <authorList>
            <person name="Shimkets L."/>
            <person name="Ferriera S."/>
            <person name="Johnson J."/>
            <person name="Kravitz S."/>
            <person name="Beeson K."/>
            <person name="Sutton G."/>
            <person name="Rogers Y.-H."/>
            <person name="Friedman R."/>
            <person name="Frazier M."/>
            <person name="Venter J.C."/>
        </authorList>
    </citation>
    <scope>NUCLEOTIDE SEQUENCE [LARGE SCALE GENOMIC DNA]</scope>
    <source>
        <strain evidence="5 6">SIR-1</strain>
    </source>
</reference>
<dbReference type="InterPro" id="IPR036291">
    <property type="entry name" value="NAD(P)-bd_dom_sf"/>
</dbReference>
<dbReference type="Proteomes" id="UP000005801">
    <property type="component" value="Unassembled WGS sequence"/>
</dbReference>
<protein>
    <submittedName>
        <fullName evidence="5">Short-chain dehydrogenase/reductase SDR</fullName>
    </submittedName>
</protein>
<sequence>MKLDGLHVLITGGTAGIGLALAERLLREGARVSVCGRSEARAKAAAERLGPEAAAMTCDLSDPAQHPRLLADAAAANGPIDVLVNNAGVQQRMDFTDPQQRRAIADEVTINLTAPMLLTEALLPQLRGRPNAAIVQVTSGLALSPKASAPVYCATKAGLRAFTRTLRWQLADAAPGVRVVEVLPPLVDTAMTRGRGRGKLSPAAVAEAIVRGLRAERSEIHVGKSTLLRALVRLSPWLASLVTRRM</sequence>
<dbReference type="Gene3D" id="3.40.50.720">
    <property type="entry name" value="NAD(P)-binding Rossmann-like Domain"/>
    <property type="match status" value="1"/>
</dbReference>
<keyword evidence="6" id="KW-1185">Reference proteome</keyword>
<evidence type="ECO:0000259" key="4">
    <source>
        <dbReference type="SMART" id="SM00822"/>
    </source>
</evidence>
<gene>
    <name evidence="5" type="ORF">PPSIR1_24384</name>
</gene>
<feature type="domain" description="Ketoreductase" evidence="4">
    <location>
        <begin position="6"/>
        <end position="208"/>
    </location>
</feature>
<dbReference type="InterPro" id="IPR057326">
    <property type="entry name" value="KR_dom"/>
</dbReference>
<dbReference type="GO" id="GO:0016491">
    <property type="term" value="F:oxidoreductase activity"/>
    <property type="evidence" value="ECO:0007669"/>
    <property type="project" value="UniProtKB-KW"/>
</dbReference>
<dbReference type="SMART" id="SM00822">
    <property type="entry name" value="PKS_KR"/>
    <property type="match status" value="1"/>
</dbReference>
<keyword evidence="2" id="KW-0560">Oxidoreductase</keyword>
<dbReference type="PRINTS" id="PR00081">
    <property type="entry name" value="GDHRDH"/>
</dbReference>
<comment type="similarity">
    <text evidence="1 3">Belongs to the short-chain dehydrogenases/reductases (SDR) family.</text>
</comment>
<evidence type="ECO:0000313" key="6">
    <source>
        <dbReference type="Proteomes" id="UP000005801"/>
    </source>
</evidence>
<evidence type="ECO:0000256" key="1">
    <source>
        <dbReference type="ARBA" id="ARBA00006484"/>
    </source>
</evidence>